<dbReference type="PANTHER" id="PTHR30411">
    <property type="entry name" value="CYTOPLASMIC PROTEIN"/>
    <property type="match status" value="1"/>
</dbReference>
<evidence type="ECO:0000256" key="3">
    <source>
        <dbReference type="ARBA" id="ARBA00023239"/>
    </source>
</evidence>
<dbReference type="EC" id="4.2.-.-" evidence="4"/>
<accession>A0A327YFD0</accession>
<dbReference type="InterPro" id="IPR004369">
    <property type="entry name" value="Prolyl-tRNA_editing_YbaK/EbsC"/>
</dbReference>
<feature type="domain" description="YbaK/aminoacyl-tRNA synthetase-associated" evidence="5">
    <location>
        <begin position="36"/>
        <end position="146"/>
    </location>
</feature>
<dbReference type="GO" id="GO:0016829">
    <property type="term" value="F:lyase activity"/>
    <property type="evidence" value="ECO:0007669"/>
    <property type="project" value="UniProtKB-KW"/>
</dbReference>
<protein>
    <recommendedName>
        <fullName evidence="4">Cys-tRNA(Pro)/Cys-tRNA(Cys) deacylase</fullName>
        <ecNumber evidence="4">4.2.-.-</ecNumber>
    </recommendedName>
</protein>
<dbReference type="Gene3D" id="3.90.960.10">
    <property type="entry name" value="YbaK/aminoacyl-tRNA synthetase-associated domain"/>
    <property type="match status" value="1"/>
</dbReference>
<evidence type="ECO:0000313" key="7">
    <source>
        <dbReference type="Proteomes" id="UP000248555"/>
    </source>
</evidence>
<dbReference type="CDD" id="cd00002">
    <property type="entry name" value="YbaK_deacylase"/>
    <property type="match status" value="1"/>
</dbReference>
<gene>
    <name evidence="6" type="ORF">B0I26_107130</name>
</gene>
<dbReference type="SUPFAM" id="SSF55826">
    <property type="entry name" value="YbaK/ProRS associated domain"/>
    <property type="match status" value="1"/>
</dbReference>
<comment type="caution">
    <text evidence="6">The sequence shown here is derived from an EMBL/GenBank/DDBJ whole genome shotgun (WGS) entry which is preliminary data.</text>
</comment>
<dbReference type="NCBIfam" id="TIGR00011">
    <property type="entry name" value="YbaK_EbsC"/>
    <property type="match status" value="1"/>
</dbReference>
<dbReference type="RefSeq" id="WP_111645346.1">
    <property type="nucleotide sequence ID" value="NZ_QLMH01000007.1"/>
</dbReference>
<evidence type="ECO:0000259" key="5">
    <source>
        <dbReference type="Pfam" id="PF04073"/>
    </source>
</evidence>
<evidence type="ECO:0000313" key="6">
    <source>
        <dbReference type="EMBL" id="RAK19211.1"/>
    </source>
</evidence>
<dbReference type="InterPro" id="IPR036754">
    <property type="entry name" value="YbaK/aa-tRNA-synt-asso_dom_sf"/>
</dbReference>
<name>A0A327YFD0_9BACL</name>
<keyword evidence="2 4" id="KW-0648">Protein biosynthesis</keyword>
<dbReference type="PANTHER" id="PTHR30411:SF0">
    <property type="entry name" value="CYS-TRNA(PRO)_CYS-TRNA(CYS) DEACYLASE YBAK"/>
    <property type="match status" value="1"/>
</dbReference>
<reference evidence="6 7" key="1">
    <citation type="submission" date="2018-06" db="EMBL/GenBank/DDBJ databases">
        <title>Genomic Encyclopedia of Type Strains, Phase III (KMG-III): the genomes of soil and plant-associated and newly described type strains.</title>
        <authorList>
            <person name="Whitman W."/>
        </authorList>
    </citation>
    <scope>NUCLEOTIDE SEQUENCE [LARGE SCALE GENOMIC DNA]</scope>
    <source>
        <strain evidence="6 7">CGMCC 1.8979</strain>
    </source>
</reference>
<dbReference type="OrthoDB" id="9809296at2"/>
<sequence length="160" mass="17519">MVKEKTNAMRILDQKKIPYNVITYDSQDGKIDGISVARKIGKDIQFVYKTLVTQGSSGSIYVFVIPVESELDLKKAAQATGEKNVALVQAKDMEKWTGYIRGGCSPIGMKKLYPTFIDSSASQFEQIVVSGGKIGVLIELSVDALQSVTKAVLQEVVKKK</sequence>
<dbReference type="PIRSF" id="PIRSF006181">
    <property type="entry name" value="EbsC_YbaK"/>
    <property type="match status" value="1"/>
</dbReference>
<dbReference type="Proteomes" id="UP000248555">
    <property type="component" value="Unassembled WGS sequence"/>
</dbReference>
<dbReference type="GO" id="GO:0006412">
    <property type="term" value="P:translation"/>
    <property type="evidence" value="ECO:0007669"/>
    <property type="project" value="UniProtKB-KW"/>
</dbReference>
<dbReference type="InterPro" id="IPR007214">
    <property type="entry name" value="YbaK/aa-tRNA-synth-assoc-dom"/>
</dbReference>
<dbReference type="Pfam" id="PF04073">
    <property type="entry name" value="tRNA_edit"/>
    <property type="match status" value="1"/>
</dbReference>
<proteinExistence type="inferred from homology"/>
<comment type="similarity">
    <text evidence="1 4">Belongs to the prolyl-tRNA editing family. YbaK/EbsC subfamily.</text>
</comment>
<evidence type="ECO:0000256" key="2">
    <source>
        <dbReference type="ARBA" id="ARBA00022917"/>
    </source>
</evidence>
<evidence type="ECO:0000256" key="1">
    <source>
        <dbReference type="ARBA" id="ARBA00009798"/>
    </source>
</evidence>
<evidence type="ECO:0000256" key="4">
    <source>
        <dbReference type="PIRNR" id="PIRNR006181"/>
    </source>
</evidence>
<keyword evidence="7" id="KW-1185">Reference proteome</keyword>
<keyword evidence="3 4" id="KW-0456">Lyase</keyword>
<dbReference type="AlphaFoldDB" id="A0A327YFD0"/>
<organism evidence="6 7">
    <name type="scientific">Paranoxybacillus vitaminiphilus</name>
    <dbReference type="NCBI Taxonomy" id="581036"/>
    <lineage>
        <taxon>Bacteria</taxon>
        <taxon>Bacillati</taxon>
        <taxon>Bacillota</taxon>
        <taxon>Bacilli</taxon>
        <taxon>Bacillales</taxon>
        <taxon>Anoxybacillaceae</taxon>
        <taxon>Paranoxybacillus</taxon>
    </lineage>
</organism>
<dbReference type="EMBL" id="QLMH01000007">
    <property type="protein sequence ID" value="RAK19211.1"/>
    <property type="molecule type" value="Genomic_DNA"/>
</dbReference>
<dbReference type="GO" id="GO:0002161">
    <property type="term" value="F:aminoacyl-tRNA deacylase activity"/>
    <property type="evidence" value="ECO:0007669"/>
    <property type="project" value="InterPro"/>
</dbReference>